<dbReference type="InterPro" id="IPR003313">
    <property type="entry name" value="AraC-bd"/>
</dbReference>
<evidence type="ECO:0000256" key="2">
    <source>
        <dbReference type="ARBA" id="ARBA00023125"/>
    </source>
</evidence>
<dbReference type="InterPro" id="IPR018062">
    <property type="entry name" value="HTH_AraC-typ_CS"/>
</dbReference>
<dbReference type="Pfam" id="PF12833">
    <property type="entry name" value="HTH_18"/>
    <property type="match status" value="1"/>
</dbReference>
<comment type="caution">
    <text evidence="5">The sequence shown here is derived from an EMBL/GenBank/DDBJ whole genome shotgun (WGS) entry which is preliminary data.</text>
</comment>
<keyword evidence="1" id="KW-0805">Transcription regulation</keyword>
<evidence type="ECO:0000313" key="5">
    <source>
        <dbReference type="EMBL" id="KKR04718.1"/>
    </source>
</evidence>
<dbReference type="Gene3D" id="2.60.120.10">
    <property type="entry name" value="Jelly Rolls"/>
    <property type="match status" value="1"/>
</dbReference>
<evidence type="ECO:0000259" key="4">
    <source>
        <dbReference type="PROSITE" id="PS01124"/>
    </source>
</evidence>
<dbReference type="Gene3D" id="1.10.10.60">
    <property type="entry name" value="Homeodomain-like"/>
    <property type="match status" value="2"/>
</dbReference>
<name>A0A0G0MNP1_9BACT</name>
<dbReference type="InterPro" id="IPR020449">
    <property type="entry name" value="Tscrpt_reg_AraC-type_HTH"/>
</dbReference>
<dbReference type="PROSITE" id="PS00041">
    <property type="entry name" value="HTH_ARAC_FAMILY_1"/>
    <property type="match status" value="1"/>
</dbReference>
<accession>A0A0G0MNP1</accession>
<dbReference type="GO" id="GO:0043565">
    <property type="term" value="F:sequence-specific DNA binding"/>
    <property type="evidence" value="ECO:0007669"/>
    <property type="project" value="InterPro"/>
</dbReference>
<dbReference type="PROSITE" id="PS01124">
    <property type="entry name" value="HTH_ARAC_FAMILY_2"/>
    <property type="match status" value="1"/>
</dbReference>
<sequence length="302" mass="34869">MQKTSKITASGFFDPIDLRKNFPVTQPSFKTPPSLAHVHNCFEIGLCRDGAGIFIVEDKVFSCMAGDAIFINNREFHALRNASPLNSDWRFINLDPVALLAGWVPPGEEALDVSNFSGRTFVNVIHEKEHPDIVFMVRKLIDEMETKKTAYRSLVRSIIWSLLIMLQRMIPKEDRMERKEPFEIQRIYPSLHYLSRHYAEVLNIPKLAVLCHCSLSTFRRIFRRSLGCLPLDYVNEFRLKVASTMLLSTRQSIGEIALKSGFSTQSNFNRHFKARFNQSPRDYRIQHSRKKLQSNMNNAMDG</sequence>
<dbReference type="InterPro" id="IPR018060">
    <property type="entry name" value="HTH_AraC"/>
</dbReference>
<dbReference type="InterPro" id="IPR037923">
    <property type="entry name" value="HTH-like"/>
</dbReference>
<gene>
    <name evidence="5" type="ORF">UT30_C0004G0031</name>
</gene>
<dbReference type="SMART" id="SM00342">
    <property type="entry name" value="HTH_ARAC"/>
    <property type="match status" value="1"/>
</dbReference>
<dbReference type="AlphaFoldDB" id="A0A0G0MNP1"/>
<keyword evidence="3" id="KW-0804">Transcription</keyword>
<keyword evidence="2" id="KW-0238">DNA-binding</keyword>
<organism evidence="5 6">
    <name type="scientific">Candidatus Uhrbacteria bacterium GW2011_GWF2_39_13</name>
    <dbReference type="NCBI Taxonomy" id="1618995"/>
    <lineage>
        <taxon>Bacteria</taxon>
        <taxon>Candidatus Uhriibacteriota</taxon>
    </lineage>
</organism>
<dbReference type="InterPro" id="IPR014710">
    <property type="entry name" value="RmlC-like_jellyroll"/>
</dbReference>
<dbReference type="EMBL" id="LBWG01000004">
    <property type="protein sequence ID" value="KKR04718.1"/>
    <property type="molecule type" value="Genomic_DNA"/>
</dbReference>
<dbReference type="SUPFAM" id="SSF46689">
    <property type="entry name" value="Homeodomain-like"/>
    <property type="match status" value="2"/>
</dbReference>
<dbReference type="GO" id="GO:0003700">
    <property type="term" value="F:DNA-binding transcription factor activity"/>
    <property type="evidence" value="ECO:0007669"/>
    <property type="project" value="InterPro"/>
</dbReference>
<evidence type="ECO:0000256" key="1">
    <source>
        <dbReference type="ARBA" id="ARBA00023015"/>
    </source>
</evidence>
<dbReference type="Proteomes" id="UP000033935">
    <property type="component" value="Unassembled WGS sequence"/>
</dbReference>
<dbReference type="SUPFAM" id="SSF51215">
    <property type="entry name" value="Regulatory protein AraC"/>
    <property type="match status" value="1"/>
</dbReference>
<dbReference type="Pfam" id="PF02311">
    <property type="entry name" value="AraC_binding"/>
    <property type="match status" value="1"/>
</dbReference>
<proteinExistence type="predicted"/>
<dbReference type="InterPro" id="IPR009057">
    <property type="entry name" value="Homeodomain-like_sf"/>
</dbReference>
<dbReference type="PANTHER" id="PTHR43280:SF2">
    <property type="entry name" value="HTH-TYPE TRANSCRIPTIONAL REGULATOR EXSA"/>
    <property type="match status" value="1"/>
</dbReference>
<feature type="domain" description="HTH araC/xylS-type" evidence="4">
    <location>
        <begin position="188"/>
        <end position="286"/>
    </location>
</feature>
<protein>
    <submittedName>
        <fullName evidence="5">Transcriptional regulator, AraC family</fullName>
    </submittedName>
</protein>
<evidence type="ECO:0000256" key="3">
    <source>
        <dbReference type="ARBA" id="ARBA00023163"/>
    </source>
</evidence>
<dbReference type="PRINTS" id="PR00032">
    <property type="entry name" value="HTHARAC"/>
</dbReference>
<evidence type="ECO:0000313" key="6">
    <source>
        <dbReference type="Proteomes" id="UP000033935"/>
    </source>
</evidence>
<dbReference type="PANTHER" id="PTHR43280">
    <property type="entry name" value="ARAC-FAMILY TRANSCRIPTIONAL REGULATOR"/>
    <property type="match status" value="1"/>
</dbReference>
<reference evidence="5 6" key="1">
    <citation type="journal article" date="2015" name="Nature">
        <title>rRNA introns, odd ribosomes, and small enigmatic genomes across a large radiation of phyla.</title>
        <authorList>
            <person name="Brown C.T."/>
            <person name="Hug L.A."/>
            <person name="Thomas B.C."/>
            <person name="Sharon I."/>
            <person name="Castelle C.J."/>
            <person name="Singh A."/>
            <person name="Wilkins M.J."/>
            <person name="Williams K.H."/>
            <person name="Banfield J.F."/>
        </authorList>
    </citation>
    <scope>NUCLEOTIDE SEQUENCE [LARGE SCALE GENOMIC DNA]</scope>
</reference>